<reference evidence="1" key="1">
    <citation type="submission" date="2021-05" db="EMBL/GenBank/DDBJ databases">
        <authorList>
            <person name="Alioto T."/>
            <person name="Alioto T."/>
            <person name="Gomez Garrido J."/>
        </authorList>
    </citation>
    <scope>NUCLEOTIDE SEQUENCE</scope>
</reference>
<evidence type="ECO:0000313" key="1">
    <source>
        <dbReference type="EMBL" id="CAG6513343.1"/>
    </source>
</evidence>
<protein>
    <submittedName>
        <fullName evidence="1">(northern house mosquito) hypothetical protein</fullName>
    </submittedName>
</protein>
<dbReference type="EMBL" id="HBUE01272723">
    <property type="protein sequence ID" value="CAG6564810.1"/>
    <property type="molecule type" value="Transcribed_RNA"/>
</dbReference>
<dbReference type="AlphaFoldDB" id="A0A8D8GN82"/>
<dbReference type="EMBL" id="HBUE01167409">
    <property type="protein sequence ID" value="CAG6513343.1"/>
    <property type="molecule type" value="Transcribed_RNA"/>
</dbReference>
<organism evidence="1">
    <name type="scientific">Culex pipiens</name>
    <name type="common">House mosquito</name>
    <dbReference type="NCBI Taxonomy" id="7175"/>
    <lineage>
        <taxon>Eukaryota</taxon>
        <taxon>Metazoa</taxon>
        <taxon>Ecdysozoa</taxon>
        <taxon>Arthropoda</taxon>
        <taxon>Hexapoda</taxon>
        <taxon>Insecta</taxon>
        <taxon>Pterygota</taxon>
        <taxon>Neoptera</taxon>
        <taxon>Endopterygota</taxon>
        <taxon>Diptera</taxon>
        <taxon>Nematocera</taxon>
        <taxon>Culicoidea</taxon>
        <taxon>Culicidae</taxon>
        <taxon>Culicinae</taxon>
        <taxon>Culicini</taxon>
        <taxon>Culex</taxon>
        <taxon>Culex</taxon>
    </lineage>
</organism>
<name>A0A8D8GN82_CULPI</name>
<sequence>MFNTLRSTRPLRLVVRFVHDRQRRIWRLGRLDHLFAADHCAIVVVVRRRGDRALLEPPTHGQRWRGNVRQHGGARRNHPDDLLHRHRNLLLLLHLLGHRRRLHVLLLLLQELFQLQKVAQLELLVLNVLALEQKLKLLA</sequence>
<proteinExistence type="predicted"/>
<accession>A0A8D8GN82</accession>